<evidence type="ECO:0000313" key="9">
    <source>
        <dbReference type="EMBL" id="CAD7281923.1"/>
    </source>
</evidence>
<feature type="region of interest" description="Disordered" evidence="7">
    <location>
        <begin position="1"/>
        <end position="29"/>
    </location>
</feature>
<gene>
    <name evidence="9" type="ORF">NMOB1V02_LOCUS9558</name>
</gene>
<proteinExistence type="inferred from homology"/>
<evidence type="ECO:0000256" key="2">
    <source>
        <dbReference type="ARBA" id="ARBA00006462"/>
    </source>
</evidence>
<name>A0A7R9BWV0_9CRUS</name>
<organism evidence="9">
    <name type="scientific">Notodromas monacha</name>
    <dbReference type="NCBI Taxonomy" id="399045"/>
    <lineage>
        <taxon>Eukaryota</taxon>
        <taxon>Metazoa</taxon>
        <taxon>Ecdysozoa</taxon>
        <taxon>Arthropoda</taxon>
        <taxon>Crustacea</taxon>
        <taxon>Oligostraca</taxon>
        <taxon>Ostracoda</taxon>
        <taxon>Podocopa</taxon>
        <taxon>Podocopida</taxon>
        <taxon>Cypridocopina</taxon>
        <taxon>Cypridoidea</taxon>
        <taxon>Cyprididae</taxon>
        <taxon>Notodromas</taxon>
    </lineage>
</organism>
<evidence type="ECO:0000256" key="4">
    <source>
        <dbReference type="ARBA" id="ARBA00022968"/>
    </source>
</evidence>
<dbReference type="PANTHER" id="PTHR23033:SF14">
    <property type="entry name" value="GLYCOPROTEIN-N-ACETYLGALACTOSAMINE 3-BETA-GALACTOSYLTRANSFERASE 1-RELATED"/>
    <property type="match status" value="1"/>
</dbReference>
<comment type="similarity">
    <text evidence="2">Belongs to the glycosyltransferase 31 family. Beta3-Gal-T subfamily.</text>
</comment>
<keyword evidence="6 8" id="KW-0472">Membrane</keyword>
<dbReference type="Gene3D" id="3.90.550.50">
    <property type="match status" value="1"/>
</dbReference>
<evidence type="ECO:0000256" key="6">
    <source>
        <dbReference type="ARBA" id="ARBA00023136"/>
    </source>
</evidence>
<feature type="transmembrane region" description="Helical" evidence="8">
    <location>
        <begin position="200"/>
        <end position="221"/>
    </location>
</feature>
<dbReference type="InterPro" id="IPR026050">
    <property type="entry name" value="C1GALT1/C1GALT1_chp1"/>
</dbReference>
<dbReference type="AlphaFoldDB" id="A0A7R9BWV0"/>
<evidence type="ECO:0000256" key="3">
    <source>
        <dbReference type="ARBA" id="ARBA00022692"/>
    </source>
</evidence>
<evidence type="ECO:0000256" key="1">
    <source>
        <dbReference type="ARBA" id="ARBA00004606"/>
    </source>
</evidence>
<comment type="subcellular location">
    <subcellularLocation>
        <location evidence="1">Membrane</location>
        <topology evidence="1">Single-pass type II membrane protein</topology>
    </subcellularLocation>
</comment>
<keyword evidence="4" id="KW-0735">Signal-anchor</keyword>
<dbReference type="GO" id="GO:0016020">
    <property type="term" value="C:membrane"/>
    <property type="evidence" value="ECO:0007669"/>
    <property type="project" value="UniProtKB-SubCell"/>
</dbReference>
<evidence type="ECO:0000256" key="7">
    <source>
        <dbReference type="SAM" id="MobiDB-lite"/>
    </source>
</evidence>
<dbReference type="PANTHER" id="PTHR23033">
    <property type="entry name" value="BETA1,3-GALACTOSYLTRANSFERASE"/>
    <property type="match status" value="1"/>
</dbReference>
<sequence>MQDAAAAAQVTPKRPAKLGTPSFSSTQAASTTIRATSGVARPESSDVLCNLRAFGIGTGSFGLLPNVRGDGGKCIRSTLDIVPNVFEVARNRQQEENGYNGSKQGHEEVLAKRSCMCVAISIFRILRKSLCSGSWTAHKERLRNNIYTIFRQDKKNDEYYYCGTKKDRDRGRKGTDFIYGKYGENDNKQLKPRRIVLRKLGVSSAGLISSIQKTMALVSLLRFRRRHVKALLMEACTPMRFRGSLLSLVAGFCLGVLVTTSTFETIREDYMRRGDGVNEALYWRPDRDHSIVAYGGPKAFFTWLFGIEQVQEGEGKRNQSSDTHTPENRTVIPDYEMVRVQEGNDSVADELSRRVRVLCWIMTQPENHQKKAIHVKATWGKRCNVLLFMSTADERVSNPILTEGSKDEFRQIAKTRLCL</sequence>
<accession>A0A7R9BWV0</accession>
<dbReference type="Proteomes" id="UP000678499">
    <property type="component" value="Unassembled WGS sequence"/>
</dbReference>
<keyword evidence="3 8" id="KW-0812">Transmembrane</keyword>
<evidence type="ECO:0000256" key="5">
    <source>
        <dbReference type="ARBA" id="ARBA00022989"/>
    </source>
</evidence>
<keyword evidence="10" id="KW-1185">Reference proteome</keyword>
<evidence type="ECO:0000313" key="10">
    <source>
        <dbReference type="Proteomes" id="UP000678499"/>
    </source>
</evidence>
<dbReference type="EMBL" id="CAJPEX010003292">
    <property type="protein sequence ID" value="CAG0922075.1"/>
    <property type="molecule type" value="Genomic_DNA"/>
</dbReference>
<keyword evidence="5 8" id="KW-1133">Transmembrane helix</keyword>
<protein>
    <submittedName>
        <fullName evidence="9">Uncharacterized protein</fullName>
    </submittedName>
</protein>
<reference evidence="9" key="1">
    <citation type="submission" date="2020-11" db="EMBL/GenBank/DDBJ databases">
        <authorList>
            <person name="Tran Van P."/>
        </authorList>
    </citation>
    <scope>NUCLEOTIDE SEQUENCE</scope>
</reference>
<evidence type="ECO:0000256" key="8">
    <source>
        <dbReference type="SAM" id="Phobius"/>
    </source>
</evidence>
<dbReference type="GO" id="GO:0016263">
    <property type="term" value="F:glycoprotein-N-acetylgalactosamine 3-beta-galactosyltransferase activity"/>
    <property type="evidence" value="ECO:0007669"/>
    <property type="project" value="TreeGrafter"/>
</dbReference>
<dbReference type="EMBL" id="OA885329">
    <property type="protein sequence ID" value="CAD7281923.1"/>
    <property type="molecule type" value="Genomic_DNA"/>
</dbReference>
<feature type="transmembrane region" description="Helical" evidence="8">
    <location>
        <begin position="241"/>
        <end position="263"/>
    </location>
</feature>